<dbReference type="InterPro" id="IPR026816">
    <property type="entry name" value="Flavodoxin_dom"/>
</dbReference>
<accession>A0ABM7PL55</accession>
<feature type="domain" description="Flavodoxin" evidence="1">
    <location>
        <begin position="11"/>
        <end position="156"/>
    </location>
</feature>
<dbReference type="Gene3D" id="3.40.50.360">
    <property type="match status" value="1"/>
</dbReference>
<name>A0ABM7PL55_9BACT</name>
<gene>
    <name evidence="2" type="ORF">DSLASN_35500</name>
</gene>
<dbReference type="PANTHER" id="PTHR38030:SF2">
    <property type="entry name" value="PROTOPORPHYRINOGEN IX DEHYDROGENASE [QUINONE]"/>
    <property type="match status" value="1"/>
</dbReference>
<dbReference type="EMBL" id="AP024488">
    <property type="protein sequence ID" value="BCS97918.1"/>
    <property type="molecule type" value="Genomic_DNA"/>
</dbReference>
<sequence>MVYNELKAVDGVQVDLTLFRDVGGLSAYDVVIIGSPMRFKNVNANIRKFIAQNMETLRNKEVVYFLTCLYLIRDTESPGFGFPVFMDPSFDAAPKPISRMNMMDKTHSDTQYIDTLLKNSLDPVSIGFFKGRLDMKSLGVFSRLFMRGVLLFTKKEQIGDFLNPSAVSDWARSLKEIVSVGRRFA</sequence>
<organism evidence="2 3">
    <name type="scientific">Desulfoluna limicola</name>
    <dbReference type="NCBI Taxonomy" id="2810562"/>
    <lineage>
        <taxon>Bacteria</taxon>
        <taxon>Pseudomonadati</taxon>
        <taxon>Thermodesulfobacteriota</taxon>
        <taxon>Desulfobacteria</taxon>
        <taxon>Desulfobacterales</taxon>
        <taxon>Desulfolunaceae</taxon>
        <taxon>Desulfoluna</taxon>
    </lineage>
</organism>
<proteinExistence type="predicted"/>
<keyword evidence="3" id="KW-1185">Reference proteome</keyword>
<dbReference type="InterPro" id="IPR052200">
    <property type="entry name" value="Protoporphyrinogen_IX_DH"/>
</dbReference>
<dbReference type="Proteomes" id="UP001320148">
    <property type="component" value="Chromosome"/>
</dbReference>
<dbReference type="InterPro" id="IPR029039">
    <property type="entry name" value="Flavoprotein-like_sf"/>
</dbReference>
<dbReference type="Pfam" id="PF12724">
    <property type="entry name" value="Flavodoxin_5"/>
    <property type="match status" value="1"/>
</dbReference>
<dbReference type="PANTHER" id="PTHR38030">
    <property type="entry name" value="PROTOPORPHYRINOGEN IX DEHYDROGENASE [MENAQUINONE]"/>
    <property type="match status" value="1"/>
</dbReference>
<dbReference type="SUPFAM" id="SSF52218">
    <property type="entry name" value="Flavoproteins"/>
    <property type="match status" value="1"/>
</dbReference>
<reference evidence="2 3" key="1">
    <citation type="submission" date="2021-02" db="EMBL/GenBank/DDBJ databases">
        <title>Complete genome of Desulfoluna sp. strain ASN36.</title>
        <authorList>
            <person name="Takahashi A."/>
            <person name="Kojima H."/>
            <person name="Fukui M."/>
        </authorList>
    </citation>
    <scope>NUCLEOTIDE SEQUENCE [LARGE SCALE GENOMIC DNA]</scope>
    <source>
        <strain evidence="2 3">ASN36</strain>
    </source>
</reference>
<protein>
    <recommendedName>
        <fullName evidence="1">Flavodoxin domain-containing protein</fullName>
    </recommendedName>
</protein>
<evidence type="ECO:0000259" key="1">
    <source>
        <dbReference type="Pfam" id="PF12724"/>
    </source>
</evidence>
<evidence type="ECO:0000313" key="2">
    <source>
        <dbReference type="EMBL" id="BCS97918.1"/>
    </source>
</evidence>
<evidence type="ECO:0000313" key="3">
    <source>
        <dbReference type="Proteomes" id="UP001320148"/>
    </source>
</evidence>